<comment type="caution">
    <text evidence="2">The sequence shown here is derived from an EMBL/GenBank/DDBJ whole genome shotgun (WGS) entry which is preliminary data.</text>
</comment>
<protein>
    <recommendedName>
        <fullName evidence="4">Secreted protein</fullName>
    </recommendedName>
</protein>
<reference evidence="2 3" key="1">
    <citation type="journal article" date="2018" name="Mol. Genet. Genomics">
        <title>The red deer Cervus elaphus genome CerEla1.0: sequencing, annotating, genes, and chromosomes.</title>
        <authorList>
            <person name="Bana N.A."/>
            <person name="Nyiri A."/>
            <person name="Nagy J."/>
            <person name="Frank K."/>
            <person name="Nagy T."/>
            <person name="Steger V."/>
            <person name="Schiller M."/>
            <person name="Lakatos P."/>
            <person name="Sugar L."/>
            <person name="Horn P."/>
            <person name="Barta E."/>
            <person name="Orosz L."/>
        </authorList>
    </citation>
    <scope>NUCLEOTIDE SEQUENCE [LARGE SCALE GENOMIC DNA]</scope>
    <source>
        <strain evidence="2">Hungarian</strain>
    </source>
</reference>
<evidence type="ECO:0000313" key="3">
    <source>
        <dbReference type="Proteomes" id="UP000242450"/>
    </source>
</evidence>
<feature type="chain" id="PRO_5013392770" description="Secreted protein" evidence="1">
    <location>
        <begin position="23"/>
        <end position="86"/>
    </location>
</feature>
<evidence type="ECO:0000256" key="1">
    <source>
        <dbReference type="SAM" id="SignalP"/>
    </source>
</evidence>
<evidence type="ECO:0008006" key="4">
    <source>
        <dbReference type="Google" id="ProtNLM"/>
    </source>
</evidence>
<keyword evidence="3" id="KW-1185">Reference proteome</keyword>
<evidence type="ECO:0000313" key="2">
    <source>
        <dbReference type="EMBL" id="OWK16658.1"/>
    </source>
</evidence>
<gene>
    <name evidence="2" type="ORF">Celaphus_00011683</name>
</gene>
<dbReference type="AlphaFoldDB" id="A0A212DEI7"/>
<feature type="signal peptide" evidence="1">
    <location>
        <begin position="1"/>
        <end position="22"/>
    </location>
</feature>
<dbReference type="Proteomes" id="UP000242450">
    <property type="component" value="Chromosome 3"/>
</dbReference>
<proteinExistence type="predicted"/>
<accession>A0A212DEI7</accession>
<name>A0A212DEI7_CEREH</name>
<sequence length="86" mass="9199">MLSFSHGILCTFLLSLPRTSSAFQTGQGPSAGPSSSSDLPTCSIATEMNRRLRLAPLLQSSSDALLVQRRRLIPDPGAARSIPMTR</sequence>
<dbReference type="EMBL" id="MKHE01000003">
    <property type="protein sequence ID" value="OWK16658.1"/>
    <property type="molecule type" value="Genomic_DNA"/>
</dbReference>
<organism evidence="2 3">
    <name type="scientific">Cervus elaphus hippelaphus</name>
    <name type="common">European red deer</name>
    <dbReference type="NCBI Taxonomy" id="46360"/>
    <lineage>
        <taxon>Eukaryota</taxon>
        <taxon>Metazoa</taxon>
        <taxon>Chordata</taxon>
        <taxon>Craniata</taxon>
        <taxon>Vertebrata</taxon>
        <taxon>Euteleostomi</taxon>
        <taxon>Mammalia</taxon>
        <taxon>Eutheria</taxon>
        <taxon>Laurasiatheria</taxon>
        <taxon>Artiodactyla</taxon>
        <taxon>Ruminantia</taxon>
        <taxon>Pecora</taxon>
        <taxon>Cervidae</taxon>
        <taxon>Cervinae</taxon>
        <taxon>Cervus</taxon>
    </lineage>
</organism>
<keyword evidence="1" id="KW-0732">Signal</keyword>